<evidence type="ECO:0008006" key="11">
    <source>
        <dbReference type="Google" id="ProtNLM"/>
    </source>
</evidence>
<keyword evidence="3 6" id="KW-0863">Zinc-finger</keyword>
<dbReference type="HAMAP" id="MF_01152">
    <property type="entry name" value="DnaJ"/>
    <property type="match status" value="1"/>
</dbReference>
<dbReference type="PANTHER" id="PTHR43096:SF52">
    <property type="entry name" value="DNAJ HOMOLOG 1, MITOCHONDRIAL-RELATED"/>
    <property type="match status" value="1"/>
</dbReference>
<dbReference type="InterPro" id="IPR036869">
    <property type="entry name" value="J_dom_sf"/>
</dbReference>
<dbReference type="Pfam" id="PF00226">
    <property type="entry name" value="DnaJ"/>
    <property type="match status" value="1"/>
</dbReference>
<keyword evidence="10" id="KW-1185">Reference proteome</keyword>
<dbReference type="InterPro" id="IPR012724">
    <property type="entry name" value="DnaJ"/>
</dbReference>
<dbReference type="InterPro" id="IPR036410">
    <property type="entry name" value="HSP_DnaJ_Cys-rich_dom_sf"/>
</dbReference>
<evidence type="ECO:0000256" key="2">
    <source>
        <dbReference type="ARBA" id="ARBA00022737"/>
    </source>
</evidence>
<dbReference type="InterPro" id="IPR008971">
    <property type="entry name" value="HSP40/DnaJ_pept-bd"/>
</dbReference>
<dbReference type="CDD" id="cd10747">
    <property type="entry name" value="DnaJ_C"/>
    <property type="match status" value="1"/>
</dbReference>
<feature type="zinc finger region" description="CR-type" evidence="6">
    <location>
        <begin position="147"/>
        <end position="221"/>
    </location>
</feature>
<accession>A0ABR2JQK9</accession>
<keyword evidence="5" id="KW-0143">Chaperone</keyword>
<comment type="caution">
    <text evidence="9">The sequence shown here is derived from an EMBL/GenBank/DDBJ whole genome shotgun (WGS) entry which is preliminary data.</text>
</comment>
<evidence type="ECO:0000259" key="8">
    <source>
        <dbReference type="PROSITE" id="PS51188"/>
    </source>
</evidence>
<dbReference type="Proteomes" id="UP001470230">
    <property type="component" value="Unassembled WGS sequence"/>
</dbReference>
<dbReference type="InterPro" id="IPR001623">
    <property type="entry name" value="DnaJ_domain"/>
</dbReference>
<evidence type="ECO:0000256" key="5">
    <source>
        <dbReference type="ARBA" id="ARBA00023186"/>
    </source>
</evidence>
<dbReference type="CDD" id="cd06257">
    <property type="entry name" value="DnaJ"/>
    <property type="match status" value="1"/>
</dbReference>
<evidence type="ECO:0000259" key="7">
    <source>
        <dbReference type="PROSITE" id="PS50076"/>
    </source>
</evidence>
<dbReference type="SMART" id="SM00271">
    <property type="entry name" value="DnaJ"/>
    <property type="match status" value="1"/>
</dbReference>
<feature type="domain" description="J" evidence="7">
    <location>
        <begin position="32"/>
        <end position="100"/>
    </location>
</feature>
<evidence type="ECO:0000256" key="3">
    <source>
        <dbReference type="ARBA" id="ARBA00022771"/>
    </source>
</evidence>
<name>A0ABR2JQK9_9EUKA</name>
<evidence type="ECO:0000256" key="1">
    <source>
        <dbReference type="ARBA" id="ARBA00022723"/>
    </source>
</evidence>
<evidence type="ECO:0000313" key="9">
    <source>
        <dbReference type="EMBL" id="KAK8881078.1"/>
    </source>
</evidence>
<dbReference type="PANTHER" id="PTHR43096">
    <property type="entry name" value="DNAJ HOMOLOG 1, MITOCHONDRIAL-RELATED"/>
    <property type="match status" value="1"/>
</dbReference>
<protein>
    <recommendedName>
        <fullName evidence="11">Chaperone protein DnaJ</fullName>
    </recommendedName>
</protein>
<dbReference type="InterPro" id="IPR002939">
    <property type="entry name" value="DnaJ_C"/>
</dbReference>
<keyword evidence="1 6" id="KW-0479">Metal-binding</keyword>
<gene>
    <name evidence="9" type="ORF">M9Y10_003806</name>
</gene>
<dbReference type="PRINTS" id="PR00625">
    <property type="entry name" value="JDOMAIN"/>
</dbReference>
<keyword evidence="4 6" id="KW-0862">Zinc</keyword>
<dbReference type="Gene3D" id="2.10.230.10">
    <property type="entry name" value="Heat shock protein DnaJ, cysteine-rich domain"/>
    <property type="match status" value="1"/>
</dbReference>
<dbReference type="PROSITE" id="PS51188">
    <property type="entry name" value="ZF_CR"/>
    <property type="match status" value="1"/>
</dbReference>
<dbReference type="SUPFAM" id="SSF49493">
    <property type="entry name" value="HSP40/DnaJ peptide-binding domain"/>
    <property type="match status" value="2"/>
</dbReference>
<sequence length="372" mass="41739">MALISSSKYTSFARSLFQRFISKVKVNWQAKDYYDRLGVSRNASQDDIKKRYHEIARAYHPDVLKDPEEKKEGEKILAAVNDAYDVLKDEKSRRQYDMRSNGNPFAGGGGFNPNAANNPFYEQFFYSNPRQVFREMAHLTFEESAFGCQRLFTLNTTKSCPKCKGHGTKSGNPPEACPHCQGQGFTLNGFFMSPCQYCGGAGFFIKDPCHQCNGSGQVPDPSKITIDIPPGVENGTVLNFSTKKGDTVSVVCKVQDDPLLKRDGRDLHVTVPISIKTAILGGVVQIPTLKGLVNKRVSPGTQPNFVEKLNMGGIPPNGNLYIHYKIILPKSLSRKDKKNLEKMDEKYMKSTNDFWNSNLKSFQNRVCSYQKK</sequence>
<proteinExistence type="inferred from homology"/>
<dbReference type="SUPFAM" id="SSF57938">
    <property type="entry name" value="DnaJ/Hsp40 cysteine-rich domain"/>
    <property type="match status" value="1"/>
</dbReference>
<dbReference type="SUPFAM" id="SSF46565">
    <property type="entry name" value="Chaperone J-domain"/>
    <property type="match status" value="1"/>
</dbReference>
<dbReference type="InterPro" id="IPR001305">
    <property type="entry name" value="HSP_DnaJ_Cys-rich_dom"/>
</dbReference>
<dbReference type="EMBL" id="JAPFFF010000010">
    <property type="protein sequence ID" value="KAK8881078.1"/>
    <property type="molecule type" value="Genomic_DNA"/>
</dbReference>
<dbReference type="PROSITE" id="PS50076">
    <property type="entry name" value="DNAJ_2"/>
    <property type="match status" value="1"/>
</dbReference>
<dbReference type="CDD" id="cd10719">
    <property type="entry name" value="DnaJ_zf"/>
    <property type="match status" value="1"/>
</dbReference>
<evidence type="ECO:0000256" key="4">
    <source>
        <dbReference type="ARBA" id="ARBA00022833"/>
    </source>
</evidence>
<evidence type="ECO:0000313" key="10">
    <source>
        <dbReference type="Proteomes" id="UP001470230"/>
    </source>
</evidence>
<dbReference type="Pfam" id="PF00684">
    <property type="entry name" value="DnaJ_CXXCXGXG"/>
    <property type="match status" value="1"/>
</dbReference>
<dbReference type="Gene3D" id="2.60.260.20">
    <property type="entry name" value="Urease metallochaperone UreE, N-terminal domain"/>
    <property type="match status" value="2"/>
</dbReference>
<dbReference type="Pfam" id="PF01556">
    <property type="entry name" value="DnaJ_C"/>
    <property type="match status" value="1"/>
</dbReference>
<dbReference type="Gene3D" id="1.10.287.110">
    <property type="entry name" value="DnaJ domain"/>
    <property type="match status" value="1"/>
</dbReference>
<keyword evidence="2" id="KW-0677">Repeat</keyword>
<feature type="domain" description="CR-type" evidence="8">
    <location>
        <begin position="147"/>
        <end position="221"/>
    </location>
</feature>
<organism evidence="9 10">
    <name type="scientific">Tritrichomonas musculus</name>
    <dbReference type="NCBI Taxonomy" id="1915356"/>
    <lineage>
        <taxon>Eukaryota</taxon>
        <taxon>Metamonada</taxon>
        <taxon>Parabasalia</taxon>
        <taxon>Tritrichomonadida</taxon>
        <taxon>Tritrichomonadidae</taxon>
        <taxon>Tritrichomonas</taxon>
    </lineage>
</organism>
<evidence type="ECO:0000256" key="6">
    <source>
        <dbReference type="PROSITE-ProRule" id="PRU00546"/>
    </source>
</evidence>
<reference evidence="9 10" key="1">
    <citation type="submission" date="2024-04" db="EMBL/GenBank/DDBJ databases">
        <title>Tritrichomonas musculus Genome.</title>
        <authorList>
            <person name="Alves-Ferreira E."/>
            <person name="Grigg M."/>
            <person name="Lorenzi H."/>
            <person name="Galac M."/>
        </authorList>
    </citation>
    <scope>NUCLEOTIDE SEQUENCE [LARGE SCALE GENOMIC DNA]</scope>
    <source>
        <strain evidence="9 10">EAF2021</strain>
    </source>
</reference>